<evidence type="ECO:0000256" key="1">
    <source>
        <dbReference type="SAM" id="MobiDB-lite"/>
    </source>
</evidence>
<protein>
    <recommendedName>
        <fullName evidence="4">Secreted protein</fullName>
    </recommendedName>
</protein>
<keyword evidence="2" id="KW-0732">Signal</keyword>
<accession>A0A131YE95</accession>
<evidence type="ECO:0008006" key="4">
    <source>
        <dbReference type="Google" id="ProtNLM"/>
    </source>
</evidence>
<feature type="signal peptide" evidence="2">
    <location>
        <begin position="1"/>
        <end position="22"/>
    </location>
</feature>
<feature type="compositionally biased region" description="Polar residues" evidence="1">
    <location>
        <begin position="59"/>
        <end position="69"/>
    </location>
</feature>
<evidence type="ECO:0000256" key="2">
    <source>
        <dbReference type="SAM" id="SignalP"/>
    </source>
</evidence>
<evidence type="ECO:0000313" key="3">
    <source>
        <dbReference type="EMBL" id="JAP76868.1"/>
    </source>
</evidence>
<feature type="region of interest" description="Disordered" evidence="1">
    <location>
        <begin position="55"/>
        <end position="74"/>
    </location>
</feature>
<organism evidence="3">
    <name type="scientific">Rhipicephalus appendiculatus</name>
    <name type="common">Brown ear tick</name>
    <dbReference type="NCBI Taxonomy" id="34631"/>
    <lineage>
        <taxon>Eukaryota</taxon>
        <taxon>Metazoa</taxon>
        <taxon>Ecdysozoa</taxon>
        <taxon>Arthropoda</taxon>
        <taxon>Chelicerata</taxon>
        <taxon>Arachnida</taxon>
        <taxon>Acari</taxon>
        <taxon>Parasitiformes</taxon>
        <taxon>Ixodida</taxon>
        <taxon>Ixodoidea</taxon>
        <taxon>Ixodidae</taxon>
        <taxon>Rhipicephalinae</taxon>
        <taxon>Rhipicephalus</taxon>
        <taxon>Rhipicephalus</taxon>
    </lineage>
</organism>
<reference evidence="3" key="1">
    <citation type="journal article" date="2016" name="Ticks Tick Borne Dis.">
        <title>De novo assembly and annotation of the salivary gland transcriptome of Rhipicephalus appendiculatus male and female ticks during blood feeding.</title>
        <authorList>
            <person name="de Castro M.H."/>
            <person name="de Klerk D."/>
            <person name="Pienaar R."/>
            <person name="Latif A.A."/>
            <person name="Rees D.J."/>
            <person name="Mans B.J."/>
        </authorList>
    </citation>
    <scope>NUCLEOTIDE SEQUENCE</scope>
    <source>
        <tissue evidence="3">Salivary glands</tissue>
    </source>
</reference>
<proteinExistence type="predicted"/>
<dbReference type="AlphaFoldDB" id="A0A131YE95"/>
<name>A0A131YE95_RHIAP</name>
<dbReference type="EMBL" id="GEDV01011689">
    <property type="protein sequence ID" value="JAP76868.1"/>
    <property type="molecule type" value="Transcribed_RNA"/>
</dbReference>
<feature type="chain" id="PRO_5007284883" description="Secreted protein" evidence="2">
    <location>
        <begin position="23"/>
        <end position="121"/>
    </location>
</feature>
<sequence length="121" mass="13397">MSMNLFGVLCLCSFHWLSVVFPSSLVTTHFDPFTEQCITQLNFVYTIASRAEPAPPRTTRVSAHTPSESESGHGTAVHVPYRYFSPRTLNECNSQGSRCCDSAALACSRCFVKHCMRITSA</sequence>